<evidence type="ECO:0000313" key="3">
    <source>
        <dbReference type="EMBL" id="GIE10188.1"/>
    </source>
</evidence>
<dbReference type="GO" id="GO:0003677">
    <property type="term" value="F:DNA binding"/>
    <property type="evidence" value="ECO:0007669"/>
    <property type="project" value="InterPro"/>
</dbReference>
<dbReference type="InterPro" id="IPR011010">
    <property type="entry name" value="DNA_brk_join_enz"/>
</dbReference>
<dbReference type="AlphaFoldDB" id="A0A919MBY2"/>
<name>A0A919MBY2_9ACTN</name>
<keyword evidence="4" id="KW-1185">Reference proteome</keyword>
<reference evidence="3" key="1">
    <citation type="submission" date="2021-01" db="EMBL/GenBank/DDBJ databases">
        <title>Whole genome shotgun sequence of Actinoplanes ferrugineus NBRC 15555.</title>
        <authorList>
            <person name="Komaki H."/>
            <person name="Tamura T."/>
        </authorList>
    </citation>
    <scope>NUCLEOTIDE SEQUENCE</scope>
    <source>
        <strain evidence="3">NBRC 15555</strain>
    </source>
</reference>
<organism evidence="3 4">
    <name type="scientific">Paractinoplanes ferrugineus</name>
    <dbReference type="NCBI Taxonomy" id="113564"/>
    <lineage>
        <taxon>Bacteria</taxon>
        <taxon>Bacillati</taxon>
        <taxon>Actinomycetota</taxon>
        <taxon>Actinomycetes</taxon>
        <taxon>Micromonosporales</taxon>
        <taxon>Micromonosporaceae</taxon>
        <taxon>Paractinoplanes</taxon>
    </lineage>
</organism>
<sequence>MNNANRRPADDTGESAIGDLAGDALLTELRRRIADETDRNIILGSIGLEMSDRNLALALNVDKAHVRARLVGLIAVLREDETISAKLQDLRRAGRVENFLALASRLGLQHWFCAACGSFMVQSEQGRPRRTCGTKCRVRLSRANSRPGTRPSSDTHPGPPTAPAPVSDELLHRLEQTLGQDSSEYRSRAGGRRRYAADNPAERLRDRAAVLLGLTCHIALTPTDIAALDIDDVMSKARNLELRLYRRLARPTQYVTVPSRANQAICPVAAVLGWKRHLASAGHRTGPLFVRVDLAGNLTHPVRRMAGYELADRIVGTAHRVLADPEVNHSRSSLVPVRSLIH</sequence>
<proteinExistence type="predicted"/>
<keyword evidence="1" id="KW-0233">DNA recombination</keyword>
<evidence type="ECO:0000256" key="1">
    <source>
        <dbReference type="ARBA" id="ARBA00023172"/>
    </source>
</evidence>
<accession>A0A919MBY2</accession>
<feature type="region of interest" description="Disordered" evidence="2">
    <location>
        <begin position="141"/>
        <end position="166"/>
    </location>
</feature>
<evidence type="ECO:0000256" key="2">
    <source>
        <dbReference type="SAM" id="MobiDB-lite"/>
    </source>
</evidence>
<dbReference type="Proteomes" id="UP000598174">
    <property type="component" value="Unassembled WGS sequence"/>
</dbReference>
<comment type="caution">
    <text evidence="3">The sequence shown here is derived from an EMBL/GenBank/DDBJ whole genome shotgun (WGS) entry which is preliminary data.</text>
</comment>
<evidence type="ECO:0000313" key="4">
    <source>
        <dbReference type="Proteomes" id="UP000598174"/>
    </source>
</evidence>
<protein>
    <submittedName>
        <fullName evidence="3">Uncharacterized protein</fullName>
    </submittedName>
</protein>
<gene>
    <name evidence="3" type="ORF">Afe05nite_20280</name>
</gene>
<dbReference type="SUPFAM" id="SSF56349">
    <property type="entry name" value="DNA breaking-rejoining enzymes"/>
    <property type="match status" value="1"/>
</dbReference>
<dbReference type="Gene3D" id="1.10.443.10">
    <property type="entry name" value="Intergrase catalytic core"/>
    <property type="match status" value="1"/>
</dbReference>
<dbReference type="InterPro" id="IPR013762">
    <property type="entry name" value="Integrase-like_cat_sf"/>
</dbReference>
<dbReference type="RefSeq" id="WP_203816750.1">
    <property type="nucleotide sequence ID" value="NZ_BAAABP010000007.1"/>
</dbReference>
<dbReference type="EMBL" id="BOMM01000014">
    <property type="protein sequence ID" value="GIE10188.1"/>
    <property type="molecule type" value="Genomic_DNA"/>
</dbReference>
<feature type="compositionally biased region" description="Polar residues" evidence="2">
    <location>
        <begin position="142"/>
        <end position="155"/>
    </location>
</feature>
<dbReference type="GO" id="GO:0015074">
    <property type="term" value="P:DNA integration"/>
    <property type="evidence" value="ECO:0007669"/>
    <property type="project" value="InterPro"/>
</dbReference>
<dbReference type="GO" id="GO:0006310">
    <property type="term" value="P:DNA recombination"/>
    <property type="evidence" value="ECO:0007669"/>
    <property type="project" value="UniProtKB-KW"/>
</dbReference>